<reference evidence="3 4" key="1">
    <citation type="journal article" date="2021" name="Sci. Rep.">
        <title>Genome sequencing of the multicellular alga Astrephomene provides insights into convergent evolution of germ-soma differentiation.</title>
        <authorList>
            <person name="Yamashita S."/>
            <person name="Yamamoto K."/>
            <person name="Matsuzaki R."/>
            <person name="Suzuki S."/>
            <person name="Yamaguchi H."/>
            <person name="Hirooka S."/>
            <person name="Minakuchi Y."/>
            <person name="Miyagishima S."/>
            <person name="Kawachi M."/>
            <person name="Toyoda A."/>
            <person name="Nozaki H."/>
        </authorList>
    </citation>
    <scope>NUCLEOTIDE SEQUENCE [LARGE SCALE GENOMIC DNA]</scope>
    <source>
        <strain evidence="3 4">NIES-4017</strain>
    </source>
</reference>
<dbReference type="SUPFAM" id="SSF82199">
    <property type="entry name" value="SET domain"/>
    <property type="match status" value="1"/>
</dbReference>
<sequence>MSTQMARRQFSAQRQQALNRQQFISRRPLITCSTSAAGTPSTASVGDITSVYTSQAYSHKRAVGPVQLEIVPGKGLGWRASRDVATGELLLASLPLVVMYGSPGEPPSNDDLLMAVRQSYPRLTKLERRWLGLLCDCCATTAPSTQHGTTAPAAAAVPPPAAAAAASTAASAVCTTEGLLAQARALLAETAAGVAERDVTSSSAGAEASGGSNADSNPAAGAAVDAPSADGLAPLTPLLPLLIQRYSYCEPREDPAVAELQQLPPEAAMSPAGLWPEAALLNHSCCPNASVLLVGGAMYVRAGRALLQGEEVTVSYLGGKGLFQDVAERRRQLRGSHGFICCCPRCIMEHEHFPTRRYPELLEQQKQQQQKQRTRNSSSSNSSSGGGGGDGGDSNQGIDDSLLASALMSRRGAGVNSTAAAAAGGGGGGGARAKGPLQAVLDAVFGPGRFRTTGLAPDHRVLATANAVLAAEWEAAAHSALTAATAPRRQQAELLDKLEGALGAVESACSYLDLPPKGRLMVFASVYGVVRLTCDLAELLAMTTSTTSTATGATVRGNGINGFEARGLVDPKSDAAAAAAAAVAAIGGGKVGASMVSERRLQLLQLAAAVTESVAPGSDAHVTAAVKVNDNKLVFTFLP</sequence>
<feature type="domain" description="SET" evidence="2">
    <location>
        <begin position="64"/>
        <end position="317"/>
    </location>
</feature>
<evidence type="ECO:0000313" key="3">
    <source>
        <dbReference type="EMBL" id="GFR51322.1"/>
    </source>
</evidence>
<accession>A0AAD3HSK1</accession>
<feature type="region of interest" description="Disordered" evidence="1">
    <location>
        <begin position="197"/>
        <end position="225"/>
    </location>
</feature>
<keyword evidence="4" id="KW-1185">Reference proteome</keyword>
<evidence type="ECO:0000256" key="1">
    <source>
        <dbReference type="SAM" id="MobiDB-lite"/>
    </source>
</evidence>
<organism evidence="3 4">
    <name type="scientific">Astrephomene gubernaculifera</name>
    <dbReference type="NCBI Taxonomy" id="47775"/>
    <lineage>
        <taxon>Eukaryota</taxon>
        <taxon>Viridiplantae</taxon>
        <taxon>Chlorophyta</taxon>
        <taxon>core chlorophytes</taxon>
        <taxon>Chlorophyceae</taxon>
        <taxon>CS clade</taxon>
        <taxon>Chlamydomonadales</taxon>
        <taxon>Astrephomenaceae</taxon>
        <taxon>Astrephomene</taxon>
    </lineage>
</organism>
<feature type="compositionally biased region" description="Low complexity" evidence="1">
    <location>
        <begin position="201"/>
        <end position="225"/>
    </location>
</feature>
<feature type="region of interest" description="Disordered" evidence="1">
    <location>
        <begin position="363"/>
        <end position="399"/>
    </location>
</feature>
<dbReference type="PROSITE" id="PS50280">
    <property type="entry name" value="SET"/>
    <property type="match status" value="1"/>
</dbReference>
<protein>
    <recommendedName>
        <fullName evidence="2">SET domain-containing protein</fullName>
    </recommendedName>
</protein>
<dbReference type="InterPro" id="IPR001214">
    <property type="entry name" value="SET_dom"/>
</dbReference>
<evidence type="ECO:0000259" key="2">
    <source>
        <dbReference type="PROSITE" id="PS50280"/>
    </source>
</evidence>
<dbReference type="EMBL" id="BMAR01000048">
    <property type="protein sequence ID" value="GFR51322.1"/>
    <property type="molecule type" value="Genomic_DNA"/>
</dbReference>
<dbReference type="Pfam" id="PF00856">
    <property type="entry name" value="SET"/>
    <property type="match status" value="1"/>
</dbReference>
<dbReference type="Gene3D" id="2.170.270.10">
    <property type="entry name" value="SET domain"/>
    <property type="match status" value="1"/>
</dbReference>
<dbReference type="PANTHER" id="PTHR47643:SF2">
    <property type="entry name" value="TPR DOMAIN PROTEIN (AFU_ORTHOLOGUE AFUA_5G12710)"/>
    <property type="match status" value="1"/>
</dbReference>
<dbReference type="Proteomes" id="UP001054857">
    <property type="component" value="Unassembled WGS sequence"/>
</dbReference>
<gene>
    <name evidence="3" type="ORF">Agub_g13687</name>
</gene>
<name>A0AAD3HSK1_9CHLO</name>
<dbReference type="CDD" id="cd20071">
    <property type="entry name" value="SET_SMYD"/>
    <property type="match status" value="1"/>
</dbReference>
<dbReference type="InterPro" id="IPR053209">
    <property type="entry name" value="Gramillin-biosynth_MTr"/>
</dbReference>
<dbReference type="AlphaFoldDB" id="A0AAD3HSK1"/>
<dbReference type="InterPro" id="IPR046341">
    <property type="entry name" value="SET_dom_sf"/>
</dbReference>
<feature type="compositionally biased region" description="Low complexity" evidence="1">
    <location>
        <begin position="364"/>
        <end position="383"/>
    </location>
</feature>
<feature type="compositionally biased region" description="Gly residues" evidence="1">
    <location>
        <begin position="384"/>
        <end position="394"/>
    </location>
</feature>
<dbReference type="PANTHER" id="PTHR47643">
    <property type="entry name" value="TPR DOMAIN PROTEIN (AFU_ORTHOLOGUE AFUA_5G12710)"/>
    <property type="match status" value="1"/>
</dbReference>
<proteinExistence type="predicted"/>
<comment type="caution">
    <text evidence="3">The sequence shown here is derived from an EMBL/GenBank/DDBJ whole genome shotgun (WGS) entry which is preliminary data.</text>
</comment>
<evidence type="ECO:0000313" key="4">
    <source>
        <dbReference type="Proteomes" id="UP001054857"/>
    </source>
</evidence>